<name>A0ABM7MLY9_9BURK</name>
<feature type="transmembrane region" description="Helical" evidence="8">
    <location>
        <begin position="211"/>
        <end position="232"/>
    </location>
</feature>
<feature type="transmembrane region" description="Helical" evidence="8">
    <location>
        <begin position="98"/>
        <end position="115"/>
    </location>
</feature>
<feature type="transmembrane region" description="Helical" evidence="8">
    <location>
        <begin position="122"/>
        <end position="143"/>
    </location>
</feature>
<accession>A0ABM7MLY9</accession>
<evidence type="ECO:0000256" key="3">
    <source>
        <dbReference type="ARBA" id="ARBA00022448"/>
    </source>
</evidence>
<keyword evidence="3" id="KW-0813">Transport</keyword>
<comment type="subcellular location">
    <subcellularLocation>
        <location evidence="1 8">Cell membrane</location>
        <topology evidence="1 8">Multi-pass membrane protein</topology>
    </subcellularLocation>
</comment>
<evidence type="ECO:0000256" key="6">
    <source>
        <dbReference type="ARBA" id="ARBA00022989"/>
    </source>
</evidence>
<dbReference type="Proteomes" id="UP000824366">
    <property type="component" value="Chromosome"/>
</dbReference>
<keyword evidence="7 8" id="KW-0472">Membrane</keyword>
<dbReference type="InterPro" id="IPR002781">
    <property type="entry name" value="TM_pro_TauE-like"/>
</dbReference>
<comment type="similarity">
    <text evidence="2 8">Belongs to the 4-toluene sulfonate uptake permease (TSUP) (TC 2.A.102) family.</text>
</comment>
<feature type="chain" id="PRO_5045154353" description="Probable membrane transporter protein" evidence="9">
    <location>
        <begin position="40"/>
        <end position="329"/>
    </location>
</feature>
<dbReference type="EMBL" id="AP024238">
    <property type="protein sequence ID" value="BCO27239.1"/>
    <property type="molecule type" value="Genomic_DNA"/>
</dbReference>
<proteinExistence type="inferred from homology"/>
<keyword evidence="6 8" id="KW-1133">Transmembrane helix</keyword>
<feature type="signal peptide" evidence="9">
    <location>
        <begin position="1"/>
        <end position="39"/>
    </location>
</feature>
<evidence type="ECO:0000256" key="8">
    <source>
        <dbReference type="RuleBase" id="RU363041"/>
    </source>
</evidence>
<evidence type="ECO:0000256" key="2">
    <source>
        <dbReference type="ARBA" id="ARBA00009142"/>
    </source>
</evidence>
<feature type="transmembrane region" description="Helical" evidence="8">
    <location>
        <begin position="272"/>
        <end position="292"/>
    </location>
</feature>
<evidence type="ECO:0000256" key="9">
    <source>
        <dbReference type="SAM" id="SignalP"/>
    </source>
</evidence>
<evidence type="ECO:0000256" key="1">
    <source>
        <dbReference type="ARBA" id="ARBA00004651"/>
    </source>
</evidence>
<evidence type="ECO:0000313" key="11">
    <source>
        <dbReference type="Proteomes" id="UP000824366"/>
    </source>
</evidence>
<dbReference type="Pfam" id="PF01925">
    <property type="entry name" value="TauE"/>
    <property type="match status" value="1"/>
</dbReference>
<reference evidence="10 11" key="1">
    <citation type="journal article" date="2021" name="Microbiol. Spectr.">
        <title>A Single Bacterium Capable of Oxidation and Reduction of Iron at Circumneutral pH.</title>
        <authorList>
            <person name="Kato S."/>
            <person name="Ohkuma M."/>
        </authorList>
    </citation>
    <scope>NUCLEOTIDE SEQUENCE [LARGE SCALE GENOMIC DNA]</scope>
    <source>
        <strain evidence="10 11">MIZ03</strain>
    </source>
</reference>
<feature type="transmembrane region" description="Helical" evidence="8">
    <location>
        <begin position="74"/>
        <end position="92"/>
    </location>
</feature>
<evidence type="ECO:0000313" key="10">
    <source>
        <dbReference type="EMBL" id="BCO27239.1"/>
    </source>
</evidence>
<protein>
    <recommendedName>
        <fullName evidence="8">Probable membrane transporter protein</fullName>
    </recommendedName>
</protein>
<evidence type="ECO:0000256" key="4">
    <source>
        <dbReference type="ARBA" id="ARBA00022475"/>
    </source>
</evidence>
<dbReference type="PANTHER" id="PTHR30269">
    <property type="entry name" value="TRANSMEMBRANE PROTEIN YFCA"/>
    <property type="match status" value="1"/>
</dbReference>
<feature type="transmembrane region" description="Helical" evidence="8">
    <location>
        <begin position="49"/>
        <end position="67"/>
    </location>
</feature>
<dbReference type="PANTHER" id="PTHR30269:SF23">
    <property type="entry name" value="MEMBRANE TRANSPORTER PROTEIN YDHB-RELATED"/>
    <property type="match status" value="1"/>
</dbReference>
<dbReference type="RefSeq" id="WP_223911999.1">
    <property type="nucleotide sequence ID" value="NZ_AP024238.1"/>
</dbReference>
<keyword evidence="4 8" id="KW-1003">Cell membrane</keyword>
<sequence>MKFPMLKQPLLLFLLWMARLYRKLFIASAFLLLTMPAHAADSAGPLSNMPWWFWSLALFVTCFLIGLVAVPAGIGGGTLFVPIIGGFFPFHLDFVRGAGLLVALASALAAGPMLLRGGLSSLRLTLPLALMASISSIFGAMLGLALPPAAIQTTLGLMVLGIVTLMLVSKKSEFPQVAQPDRLSLALGIHGIFTDGASGQVNQWQVHRTPLGLLLFLGIGLLGGMFGIGAGWANVPVLNLLMGVPLKVAAGTSGLILSLASSSASWYYLNEGAVLPMIAVPSVIGMMLGARLGAQLLNVLNGSVIRKMVIGLLLFAGLRALFKGLGVWN</sequence>
<organism evidence="10 11">
    <name type="scientific">Rhodoferax lithotrophicus</name>
    <dbReference type="NCBI Taxonomy" id="2798804"/>
    <lineage>
        <taxon>Bacteria</taxon>
        <taxon>Pseudomonadati</taxon>
        <taxon>Pseudomonadota</taxon>
        <taxon>Betaproteobacteria</taxon>
        <taxon>Burkholderiales</taxon>
        <taxon>Comamonadaceae</taxon>
        <taxon>Rhodoferax</taxon>
    </lineage>
</organism>
<feature type="transmembrane region" description="Helical" evidence="8">
    <location>
        <begin position="304"/>
        <end position="322"/>
    </location>
</feature>
<keyword evidence="11" id="KW-1185">Reference proteome</keyword>
<evidence type="ECO:0000256" key="7">
    <source>
        <dbReference type="ARBA" id="ARBA00023136"/>
    </source>
</evidence>
<gene>
    <name evidence="10" type="ORF">MIZ03_2127</name>
</gene>
<feature type="transmembrane region" description="Helical" evidence="8">
    <location>
        <begin position="238"/>
        <end position="260"/>
    </location>
</feature>
<evidence type="ECO:0000256" key="5">
    <source>
        <dbReference type="ARBA" id="ARBA00022692"/>
    </source>
</evidence>
<feature type="transmembrane region" description="Helical" evidence="8">
    <location>
        <begin position="149"/>
        <end position="168"/>
    </location>
</feature>
<keyword evidence="5 8" id="KW-0812">Transmembrane</keyword>
<dbReference type="InterPro" id="IPR052017">
    <property type="entry name" value="TSUP"/>
</dbReference>
<keyword evidence="9" id="KW-0732">Signal</keyword>